<sequence>AVNWLRNECLVNSRDNIWRWLLSECERNSINTENGGRCSELVGTYLEISVNQLIHCSYEDCYRKMKDIPSTTKMKDVEANLSQNVRLETSRGIICERTNATKIPPEPTKLLKNHILSVISPDCPDTIRQMDAVNAINSNMCIFCHKICNGTSHLMQHIFQHYNVKSFGCFKCSEKFQEVSAFRKRMMNKHCVDIYQQNFQCQFCSETKQTLYDFVGHTFTNHLDERSRNNSDLDSKFCYDCPFCFEKFDKYKEASSHLNEHGADVLGKYTLSTTRNLSERAKSGLYTAELLYNCMYCTKTLCGSYEARLIPYRCLICGEQFRERWIANRHMIDIHAMEAAVSKFDCRYCEAEFKNEIDFINHMFNDHLYINFNIEENLDGKCTY</sequence>
<dbReference type="InterPro" id="IPR013087">
    <property type="entry name" value="Znf_C2H2_type"/>
</dbReference>
<keyword evidence="3 5" id="KW-0863">Zinc-finger</keyword>
<evidence type="ECO:0000313" key="8">
    <source>
        <dbReference type="Proteomes" id="UP001151699"/>
    </source>
</evidence>
<dbReference type="EMBL" id="WJQU01003313">
    <property type="protein sequence ID" value="KAJ6625914.1"/>
    <property type="molecule type" value="Genomic_DNA"/>
</dbReference>
<name>A0A9Q0MMC1_9DIPT</name>
<feature type="domain" description="C2H2-type" evidence="6">
    <location>
        <begin position="312"/>
        <end position="340"/>
    </location>
</feature>
<feature type="non-terminal residue" evidence="7">
    <location>
        <position position="1"/>
    </location>
</feature>
<protein>
    <submittedName>
        <fullName evidence="7">PR domain zinc finger protein 10</fullName>
    </submittedName>
</protein>
<dbReference type="PROSITE" id="PS50157">
    <property type="entry name" value="ZINC_FINGER_C2H2_2"/>
    <property type="match status" value="1"/>
</dbReference>
<dbReference type="Gene3D" id="3.30.160.60">
    <property type="entry name" value="Classic Zinc Finger"/>
    <property type="match status" value="1"/>
</dbReference>
<keyword evidence="1" id="KW-0479">Metal-binding</keyword>
<reference evidence="7" key="1">
    <citation type="submission" date="2022-07" db="EMBL/GenBank/DDBJ databases">
        <authorList>
            <person name="Trinca V."/>
            <person name="Uliana J.V.C."/>
            <person name="Torres T.T."/>
            <person name="Ward R.J."/>
            <person name="Monesi N."/>
        </authorList>
    </citation>
    <scope>NUCLEOTIDE SEQUENCE</scope>
    <source>
        <strain evidence="7">HSMRA1968</strain>
        <tissue evidence="7">Whole embryos</tissue>
    </source>
</reference>
<dbReference type="PANTHER" id="PTHR24379">
    <property type="entry name" value="KRAB AND ZINC FINGER DOMAIN-CONTAINING"/>
    <property type="match status" value="1"/>
</dbReference>
<evidence type="ECO:0000256" key="3">
    <source>
        <dbReference type="ARBA" id="ARBA00022771"/>
    </source>
</evidence>
<dbReference type="Proteomes" id="UP001151699">
    <property type="component" value="Unassembled WGS sequence"/>
</dbReference>
<dbReference type="SMART" id="SM00355">
    <property type="entry name" value="ZnF_C2H2"/>
    <property type="match status" value="6"/>
</dbReference>
<dbReference type="PANTHER" id="PTHR24379:SF121">
    <property type="entry name" value="C2H2-TYPE DOMAIN-CONTAINING PROTEIN"/>
    <property type="match status" value="1"/>
</dbReference>
<evidence type="ECO:0000313" key="7">
    <source>
        <dbReference type="EMBL" id="KAJ6625914.1"/>
    </source>
</evidence>
<feature type="non-terminal residue" evidence="7">
    <location>
        <position position="384"/>
    </location>
</feature>
<comment type="caution">
    <text evidence="7">The sequence shown here is derived from an EMBL/GenBank/DDBJ whole genome shotgun (WGS) entry which is preliminary data.</text>
</comment>
<evidence type="ECO:0000256" key="1">
    <source>
        <dbReference type="ARBA" id="ARBA00022723"/>
    </source>
</evidence>
<keyword evidence="8" id="KW-1185">Reference proteome</keyword>
<keyword evidence="4" id="KW-0862">Zinc</keyword>
<gene>
    <name evidence="7" type="primary">prdm10_1</name>
    <name evidence="7" type="ORF">Bhyg_17670</name>
</gene>
<keyword evidence="2" id="KW-0677">Repeat</keyword>
<evidence type="ECO:0000256" key="2">
    <source>
        <dbReference type="ARBA" id="ARBA00022737"/>
    </source>
</evidence>
<organism evidence="7 8">
    <name type="scientific">Pseudolycoriella hygida</name>
    <dbReference type="NCBI Taxonomy" id="35572"/>
    <lineage>
        <taxon>Eukaryota</taxon>
        <taxon>Metazoa</taxon>
        <taxon>Ecdysozoa</taxon>
        <taxon>Arthropoda</taxon>
        <taxon>Hexapoda</taxon>
        <taxon>Insecta</taxon>
        <taxon>Pterygota</taxon>
        <taxon>Neoptera</taxon>
        <taxon>Endopterygota</taxon>
        <taxon>Diptera</taxon>
        <taxon>Nematocera</taxon>
        <taxon>Sciaroidea</taxon>
        <taxon>Sciaridae</taxon>
        <taxon>Pseudolycoriella</taxon>
    </lineage>
</organism>
<evidence type="ECO:0000259" key="6">
    <source>
        <dbReference type="PROSITE" id="PS50157"/>
    </source>
</evidence>
<dbReference type="GO" id="GO:0008270">
    <property type="term" value="F:zinc ion binding"/>
    <property type="evidence" value="ECO:0007669"/>
    <property type="project" value="UniProtKB-KW"/>
</dbReference>
<evidence type="ECO:0000256" key="4">
    <source>
        <dbReference type="ARBA" id="ARBA00022833"/>
    </source>
</evidence>
<proteinExistence type="predicted"/>
<dbReference type="AlphaFoldDB" id="A0A9Q0MMC1"/>
<dbReference type="PROSITE" id="PS00028">
    <property type="entry name" value="ZINC_FINGER_C2H2_1"/>
    <property type="match status" value="4"/>
</dbReference>
<accession>A0A9Q0MMC1</accession>
<evidence type="ECO:0000256" key="5">
    <source>
        <dbReference type="PROSITE-ProRule" id="PRU00042"/>
    </source>
</evidence>